<name>A0NUE5_ROSAI</name>
<gene>
    <name evidence="1" type="ORF">SIAM614_02681</name>
</gene>
<dbReference type="OrthoDB" id="9823135at2"/>
<dbReference type="AlphaFoldDB" id="A0NUE5"/>
<evidence type="ECO:0008006" key="3">
    <source>
        <dbReference type="Google" id="ProtNLM"/>
    </source>
</evidence>
<evidence type="ECO:0000313" key="2">
    <source>
        <dbReference type="Proteomes" id="UP000004848"/>
    </source>
</evidence>
<dbReference type="EMBL" id="AAUW01000009">
    <property type="protein sequence ID" value="EAV43547.1"/>
    <property type="molecule type" value="Genomic_DNA"/>
</dbReference>
<accession>A0NUE5</accession>
<organism evidence="1 2">
    <name type="scientific">Roseibium aggregatum (strain ATCC 25650 / DSM 13394 / JCM 20685 / NBRC 16684 / NCIMB 2208 / IAM 12614 / B1)</name>
    <name type="common">Stappia aggregata</name>
    <dbReference type="NCBI Taxonomy" id="384765"/>
    <lineage>
        <taxon>Bacteria</taxon>
        <taxon>Pseudomonadati</taxon>
        <taxon>Pseudomonadota</taxon>
        <taxon>Alphaproteobacteria</taxon>
        <taxon>Hyphomicrobiales</taxon>
        <taxon>Stappiaceae</taxon>
        <taxon>Roseibium</taxon>
    </lineage>
</organism>
<proteinExistence type="predicted"/>
<evidence type="ECO:0000313" key="1">
    <source>
        <dbReference type="EMBL" id="EAV43547.1"/>
    </source>
</evidence>
<sequence length="398" mass="44101">MEEYPHISRLRSIADSDAETFAKCEPGFGALGNALLKVEELSTFRQGNLQYLANSATSTSMWDLAYWLIELATLTQNPEAALEDLFTYTETQKITVHHVQPLAGVFPEGPQEPQNFPNGVILRQADGIPNIRLARRLTQERVGLPMPICCYALTKEHRYTAPQLDGETIKNDHVLGSLIDTRQSAQHLEDAALCLSLSTDVKNGVFGICRTFVPDLHTPFAASLVSWELLPSAQPASGFPLGQPEITEGIRLTALLDRLPGADAARIRVPMRHLNLFGAHLSSVEKALHLRVALETTFLDKDNRTELNDRVGLRAAIVVGTGLEERISIKKTIKDAYNAASTAVHQGIMEEKNFKKLPPAAEICQKALWGFLEHDGLPKDKDWFQIETEGFAPRQHRG</sequence>
<comment type="caution">
    <text evidence="1">The sequence shown here is derived from an EMBL/GenBank/DDBJ whole genome shotgun (WGS) entry which is preliminary data.</text>
</comment>
<dbReference type="Proteomes" id="UP000004848">
    <property type="component" value="Unassembled WGS sequence"/>
</dbReference>
<reference evidence="1 2" key="1">
    <citation type="submission" date="2006-05" db="EMBL/GenBank/DDBJ databases">
        <authorList>
            <person name="King G."/>
            <person name="Ferriera S."/>
            <person name="Johnson J."/>
            <person name="Kravitz S."/>
            <person name="Beeson K."/>
            <person name="Sutton G."/>
            <person name="Rogers Y.-H."/>
            <person name="Friedman R."/>
            <person name="Frazier M."/>
            <person name="Venter J.C."/>
        </authorList>
    </citation>
    <scope>NUCLEOTIDE SEQUENCE [LARGE SCALE GENOMIC DNA]</scope>
    <source>
        <strain evidence="2">ATCC 25650 / DSM 13394 / JCM 20685 / NBRC 16684 / NCIMB 2208 / IAM 12614 / B1</strain>
    </source>
</reference>
<protein>
    <recommendedName>
        <fullName evidence="3">Apea-like HEPN domain-containing protein</fullName>
    </recommendedName>
</protein>